<name>G1XJF2_ARTOA</name>
<feature type="active site" description="Charge relay system" evidence="5">
    <location>
        <position position="215"/>
    </location>
</feature>
<feature type="active site" description="Charge relay system" evidence="5">
    <location>
        <position position="392"/>
    </location>
</feature>
<dbReference type="InterPro" id="IPR036852">
    <property type="entry name" value="Peptidase_S8/S53_dom_sf"/>
</dbReference>
<dbReference type="InterPro" id="IPR023827">
    <property type="entry name" value="Peptidase_S8_Asp-AS"/>
</dbReference>
<dbReference type="GO" id="GO:0006508">
    <property type="term" value="P:proteolysis"/>
    <property type="evidence" value="ECO:0007669"/>
    <property type="project" value="UniProtKB-KW"/>
</dbReference>
<dbReference type="Gene3D" id="3.40.50.200">
    <property type="entry name" value="Peptidase S8/S53 domain"/>
    <property type="match status" value="1"/>
</dbReference>
<feature type="region of interest" description="Disordered" evidence="6">
    <location>
        <begin position="451"/>
        <end position="534"/>
    </location>
</feature>
<feature type="compositionally biased region" description="Acidic residues" evidence="6">
    <location>
        <begin position="508"/>
        <end position="520"/>
    </location>
</feature>
<dbReference type="Proteomes" id="UP000008784">
    <property type="component" value="Unassembled WGS sequence"/>
</dbReference>
<dbReference type="InterPro" id="IPR015500">
    <property type="entry name" value="Peptidase_S8_subtilisin-rel"/>
</dbReference>
<feature type="signal peptide" evidence="7">
    <location>
        <begin position="1"/>
        <end position="23"/>
    </location>
</feature>
<dbReference type="PANTHER" id="PTHR43806:SF11">
    <property type="entry name" value="CEREVISIN-RELATED"/>
    <property type="match status" value="1"/>
</dbReference>
<gene>
    <name evidence="9" type="ORF">AOL_s00097g479</name>
</gene>
<feature type="active site" description="Charge relay system" evidence="5">
    <location>
        <position position="166"/>
    </location>
</feature>
<dbReference type="AlphaFoldDB" id="G1XJF2"/>
<sequence length="625" mass="68950">MRQTRNIIFLLTLLLLRISFTTAKGGKAKEPNEKVWIFTIKNELRKHSDLGDMHKALEEIDEKPPNGAVFGSYDEKWGTFFMTVNCTEAKKKTIDTRFKHLISASAKYDKYRTPLYTAHEAQYTIDRNINQRQERLMMLQEEGQEPPSNYFYHNSEGEGVTVYFIDTGINRNHPEFAQAELAGRIEVIFSDPLPPDPNDPGRRKIDIDSSLRFSHGSSVAGVVIGQKTGIAARANVVMIAALDKKALSSEALYLSALVKLYRHIVTKNKKNRVILNLSMNAGYFRENNDPIENDIRDGLSIVFDALAEMPNLIITSASGVSEWTQEHVAWSWPNMRAETPQTAKNLVIVGGVDKEGYGIFQKPEPGFQQVYAPAYAVKIASNVGYQLTTGTSFASAYAAGVLANYLSRDPKLEPQEALKMLIQRSYPRVKGGPKVVWLGITMKDAGITYGSRPGPGVICKRDDDKCEKQPPAKTPSKGSPQKDDPKKDDPKKDDTQGGDGGFPTPIDDGGDDDDDDDDDNKSDFGGDDGAGTESVYYVATSTVVEERSYNVYVTVGPNGPSPTKKNSGGEIDPLADPEKNNFRRAEEPAAATHTQPRSPVHPDTVYLALETSTATDKPLSKSQTN</sequence>
<keyword evidence="7" id="KW-0732">Signal</keyword>
<dbReference type="STRING" id="756982.G1XJF2"/>
<feature type="compositionally biased region" description="Basic and acidic residues" evidence="6">
    <location>
        <begin position="459"/>
        <end position="470"/>
    </location>
</feature>
<evidence type="ECO:0000256" key="2">
    <source>
        <dbReference type="ARBA" id="ARBA00022670"/>
    </source>
</evidence>
<proteinExistence type="inferred from homology"/>
<dbReference type="SUPFAM" id="SSF52743">
    <property type="entry name" value="Subtilisin-like"/>
    <property type="match status" value="1"/>
</dbReference>
<feature type="chain" id="PRO_5003427347" description="Peptidase S8/S53 domain-containing protein" evidence="7">
    <location>
        <begin position="24"/>
        <end position="625"/>
    </location>
</feature>
<dbReference type="EMBL" id="ADOT01000176">
    <property type="protein sequence ID" value="EGX46731.1"/>
    <property type="molecule type" value="Genomic_DNA"/>
</dbReference>
<dbReference type="eggNOG" id="KOG1153">
    <property type="taxonomic scope" value="Eukaryota"/>
</dbReference>
<dbReference type="GO" id="GO:0004252">
    <property type="term" value="F:serine-type endopeptidase activity"/>
    <property type="evidence" value="ECO:0007669"/>
    <property type="project" value="UniProtKB-UniRule"/>
</dbReference>
<dbReference type="CDD" id="cd00306">
    <property type="entry name" value="Peptidases_S8_S53"/>
    <property type="match status" value="1"/>
</dbReference>
<evidence type="ECO:0000256" key="3">
    <source>
        <dbReference type="ARBA" id="ARBA00022801"/>
    </source>
</evidence>
<feature type="region of interest" description="Disordered" evidence="6">
    <location>
        <begin position="553"/>
        <end position="625"/>
    </location>
</feature>
<evidence type="ECO:0000313" key="10">
    <source>
        <dbReference type="Proteomes" id="UP000008784"/>
    </source>
</evidence>
<feature type="compositionally biased region" description="Basic and acidic residues" evidence="6">
    <location>
        <begin position="480"/>
        <end position="495"/>
    </location>
</feature>
<dbReference type="PROSITE" id="PS51892">
    <property type="entry name" value="SUBTILASE"/>
    <property type="match status" value="1"/>
</dbReference>
<evidence type="ECO:0000256" key="7">
    <source>
        <dbReference type="SAM" id="SignalP"/>
    </source>
</evidence>
<evidence type="ECO:0000256" key="4">
    <source>
        <dbReference type="ARBA" id="ARBA00022825"/>
    </source>
</evidence>
<dbReference type="PROSITE" id="PS00136">
    <property type="entry name" value="SUBTILASE_ASP"/>
    <property type="match status" value="1"/>
</dbReference>
<evidence type="ECO:0000259" key="8">
    <source>
        <dbReference type="Pfam" id="PF00082"/>
    </source>
</evidence>
<keyword evidence="10" id="KW-1185">Reference proteome</keyword>
<reference evidence="9 10" key="1">
    <citation type="journal article" date="2011" name="PLoS Pathog.">
        <title>Genomic and proteomic analyses of the fungus Arthrobotrys oligospora provide insights into nematode-trap formation.</title>
        <authorList>
            <person name="Yang J."/>
            <person name="Wang L."/>
            <person name="Ji X."/>
            <person name="Feng Y."/>
            <person name="Li X."/>
            <person name="Zou C."/>
            <person name="Xu J."/>
            <person name="Ren Y."/>
            <person name="Mi Q."/>
            <person name="Wu J."/>
            <person name="Liu S."/>
            <person name="Liu Y."/>
            <person name="Huang X."/>
            <person name="Wang H."/>
            <person name="Niu X."/>
            <person name="Li J."/>
            <person name="Liang L."/>
            <person name="Luo Y."/>
            <person name="Ji K."/>
            <person name="Zhou W."/>
            <person name="Yu Z."/>
            <person name="Li G."/>
            <person name="Liu Y."/>
            <person name="Li L."/>
            <person name="Qiao M."/>
            <person name="Feng L."/>
            <person name="Zhang K.-Q."/>
        </authorList>
    </citation>
    <scope>NUCLEOTIDE SEQUENCE [LARGE SCALE GENOMIC DNA]</scope>
    <source>
        <strain evidence="10">ATCC 24927 / CBS 115.81 / DSM 1491</strain>
    </source>
</reference>
<keyword evidence="4 5" id="KW-0720">Serine protease</keyword>
<dbReference type="PANTHER" id="PTHR43806">
    <property type="entry name" value="PEPTIDASE S8"/>
    <property type="match status" value="1"/>
</dbReference>
<evidence type="ECO:0000256" key="1">
    <source>
        <dbReference type="ARBA" id="ARBA00011073"/>
    </source>
</evidence>
<dbReference type="GeneID" id="22895542"/>
<dbReference type="InParanoid" id="G1XJF2"/>
<protein>
    <recommendedName>
        <fullName evidence="8">Peptidase S8/S53 domain-containing protein</fullName>
    </recommendedName>
</protein>
<keyword evidence="2 5" id="KW-0645">Protease</keyword>
<dbReference type="Pfam" id="PF00082">
    <property type="entry name" value="Peptidase_S8"/>
    <property type="match status" value="1"/>
</dbReference>
<feature type="compositionally biased region" description="Basic and acidic residues" evidence="6">
    <location>
        <begin position="576"/>
        <end position="587"/>
    </location>
</feature>
<dbReference type="OrthoDB" id="5351804at2759"/>
<dbReference type="InterPro" id="IPR050131">
    <property type="entry name" value="Peptidase_S8_subtilisin-like"/>
</dbReference>
<comment type="similarity">
    <text evidence="1 5">Belongs to the peptidase S8 family.</text>
</comment>
<comment type="caution">
    <text evidence="9">The sequence shown here is derived from an EMBL/GenBank/DDBJ whole genome shotgun (WGS) entry which is preliminary data.</text>
</comment>
<dbReference type="PRINTS" id="PR00723">
    <property type="entry name" value="SUBTILISIN"/>
</dbReference>
<keyword evidence="3 5" id="KW-0378">Hydrolase</keyword>
<feature type="compositionally biased region" description="Polar residues" evidence="6">
    <location>
        <begin position="610"/>
        <end position="625"/>
    </location>
</feature>
<dbReference type="InterPro" id="IPR000209">
    <property type="entry name" value="Peptidase_S8/S53_dom"/>
</dbReference>
<evidence type="ECO:0000256" key="6">
    <source>
        <dbReference type="SAM" id="MobiDB-lite"/>
    </source>
</evidence>
<dbReference type="HOGENOM" id="CLU_437406_0_0_1"/>
<feature type="domain" description="Peptidase S8/S53" evidence="8">
    <location>
        <begin position="157"/>
        <end position="426"/>
    </location>
</feature>
<evidence type="ECO:0000256" key="5">
    <source>
        <dbReference type="PROSITE-ProRule" id="PRU01240"/>
    </source>
</evidence>
<organism evidence="9 10">
    <name type="scientific">Arthrobotrys oligospora (strain ATCC 24927 / CBS 115.81 / DSM 1491)</name>
    <name type="common">Nematode-trapping fungus</name>
    <name type="synonym">Didymozoophaga oligospora</name>
    <dbReference type="NCBI Taxonomy" id="756982"/>
    <lineage>
        <taxon>Eukaryota</taxon>
        <taxon>Fungi</taxon>
        <taxon>Dikarya</taxon>
        <taxon>Ascomycota</taxon>
        <taxon>Pezizomycotina</taxon>
        <taxon>Orbiliomycetes</taxon>
        <taxon>Orbiliales</taxon>
        <taxon>Orbiliaceae</taxon>
        <taxon>Orbilia</taxon>
        <taxon>Orbilia oligospora</taxon>
    </lineage>
</organism>
<accession>G1XJF2</accession>
<dbReference type="RefSeq" id="XP_011124614.1">
    <property type="nucleotide sequence ID" value="XM_011126312.1"/>
</dbReference>
<evidence type="ECO:0000313" key="9">
    <source>
        <dbReference type="EMBL" id="EGX46731.1"/>
    </source>
</evidence>